<name>A0AAN6EZ95_EXODE</name>
<protein>
    <submittedName>
        <fullName evidence="2">Uncharacterized protein</fullName>
    </submittedName>
</protein>
<evidence type="ECO:0000313" key="3">
    <source>
        <dbReference type="Proteomes" id="UP001161757"/>
    </source>
</evidence>
<sequence>MGASKASSSAAAAAQFATLAPRIKNISEATIRKKWKPLPAGSQDKVRQILFNLKTKRAGASSSRRIATVGSMRQARAKRPGSNTQVREEEYEKAVEEVADRLLSRLPRMPFPPTGASSKADESPFDLFAALHRISALQAQLTVNRQSAHLLRMQIRREQQALRRDKAELAGLQDAVKRSQRLRRKRETGLHPLARTAKQGHDHDEIERLNSVTGIAVRGATSTGPDYDVGVSTSASGSALTIDEEDEPELGPLLKQLRSHLHSMRNNTASLNPVLAAMDEAKCALDRFAVTSFDRETLMRLSGIVS</sequence>
<organism evidence="2 3">
    <name type="scientific">Exophiala dermatitidis</name>
    <name type="common">Black yeast-like fungus</name>
    <name type="synonym">Wangiella dermatitidis</name>
    <dbReference type="NCBI Taxonomy" id="5970"/>
    <lineage>
        <taxon>Eukaryota</taxon>
        <taxon>Fungi</taxon>
        <taxon>Dikarya</taxon>
        <taxon>Ascomycota</taxon>
        <taxon>Pezizomycotina</taxon>
        <taxon>Eurotiomycetes</taxon>
        <taxon>Chaetothyriomycetidae</taxon>
        <taxon>Chaetothyriales</taxon>
        <taxon>Herpotrichiellaceae</taxon>
        <taxon>Exophiala</taxon>
    </lineage>
</organism>
<dbReference type="Proteomes" id="UP001161757">
    <property type="component" value="Unassembled WGS sequence"/>
</dbReference>
<dbReference type="EMBL" id="JAJGCB010000002">
    <property type="protein sequence ID" value="KAJ8994475.1"/>
    <property type="molecule type" value="Genomic_DNA"/>
</dbReference>
<dbReference type="Pfam" id="PF13094">
    <property type="entry name" value="CENP-Q"/>
    <property type="match status" value="1"/>
</dbReference>
<dbReference type="InterPro" id="IPR025212">
    <property type="entry name" value="CAD_CENP-Q"/>
</dbReference>
<comment type="caution">
    <text evidence="2">The sequence shown here is derived from an EMBL/GenBank/DDBJ whole genome shotgun (WGS) entry which is preliminary data.</text>
</comment>
<reference evidence="2" key="1">
    <citation type="submission" date="2023-01" db="EMBL/GenBank/DDBJ databases">
        <title>Exophiala dermititidis isolated from Cystic Fibrosis Patient.</title>
        <authorList>
            <person name="Kurbessoian T."/>
            <person name="Crocker A."/>
            <person name="Murante D."/>
            <person name="Hogan D.A."/>
            <person name="Stajich J.E."/>
        </authorList>
    </citation>
    <scope>NUCLEOTIDE SEQUENCE</scope>
    <source>
        <strain evidence="2">Ex8</strain>
    </source>
</reference>
<feature type="region of interest" description="Disordered" evidence="1">
    <location>
        <begin position="62"/>
        <end position="90"/>
    </location>
</feature>
<accession>A0AAN6EZ95</accession>
<evidence type="ECO:0000256" key="1">
    <source>
        <dbReference type="SAM" id="MobiDB-lite"/>
    </source>
</evidence>
<gene>
    <name evidence="2" type="ORF">HRR80_001189</name>
</gene>
<dbReference type="AlphaFoldDB" id="A0AAN6EZ95"/>
<proteinExistence type="predicted"/>
<evidence type="ECO:0000313" key="2">
    <source>
        <dbReference type="EMBL" id="KAJ8994475.1"/>
    </source>
</evidence>